<dbReference type="Proteomes" id="UP000282323">
    <property type="component" value="Unassembled WGS sequence"/>
</dbReference>
<evidence type="ECO:0000256" key="6">
    <source>
        <dbReference type="ARBA" id="ARBA00022884"/>
    </source>
</evidence>
<comment type="function">
    <text evidence="7">Involved in pre-rRNA and tRNA processing. Utilizes the methyl donor S-adenosyl-L-methionine to catalyze the site-specific 2'-hydroxyl methylation of ribose moieties in rRNA and tRNA. Site specificity is provided by a guide RNA that base pairs with the substrate. Methylation occurs at a characteristic distance from the sequence involved in base pairing with the guide RNA.</text>
</comment>
<name>A0A3N6PIH1_NATCH</name>
<dbReference type="NCBIfam" id="NF003276">
    <property type="entry name" value="PRK04266.1-2"/>
    <property type="match status" value="1"/>
</dbReference>
<feature type="binding site" evidence="7">
    <location>
        <begin position="125"/>
        <end position="126"/>
    </location>
    <ligand>
        <name>S-adenosyl-L-methionine</name>
        <dbReference type="ChEBI" id="CHEBI:59789"/>
    </ligand>
</feature>
<dbReference type="SUPFAM" id="SSF53335">
    <property type="entry name" value="S-adenosyl-L-methionine-dependent methyltransferases"/>
    <property type="match status" value="1"/>
</dbReference>
<accession>A0A3N6PIH1</accession>
<sequence>MPTPTLAEVPMSDGSLPVGVERREFDGTERLATRGEPVYGEPTDGEWRAWNPHRSKLGAMLALEMETGLSGGESVLYLGAASGTTVSHVADFAGPTYAVEFAPRPTRDLLEAGAPRPRLFPLLADARKPETYGHVVESNVDAIVQDVATRGQARVALENRRFLDDDGRLLLAVKARSEDVTREPAGVFDDVCATLEDGYELLEQRRLEPYHEDHLGIVARPR</sequence>
<keyword evidence="9" id="KW-1185">Reference proteome</keyword>
<feature type="binding site" evidence="7">
    <location>
        <begin position="84"/>
        <end position="85"/>
    </location>
    <ligand>
        <name>S-adenosyl-L-methionine</name>
        <dbReference type="ChEBI" id="CHEBI:59789"/>
    </ligand>
</feature>
<keyword evidence="3 7" id="KW-0489">Methyltransferase</keyword>
<dbReference type="PIRSF" id="PIRSF006540">
    <property type="entry name" value="Nop17p"/>
    <property type="match status" value="1"/>
</dbReference>
<evidence type="ECO:0000256" key="5">
    <source>
        <dbReference type="ARBA" id="ARBA00022694"/>
    </source>
</evidence>
<keyword evidence="5 7" id="KW-0819">tRNA processing</keyword>
<dbReference type="GO" id="GO:0008649">
    <property type="term" value="F:rRNA methyltransferase activity"/>
    <property type="evidence" value="ECO:0007669"/>
    <property type="project" value="TreeGrafter"/>
</dbReference>
<dbReference type="InterPro" id="IPR020813">
    <property type="entry name" value="Fibrillarin_CS"/>
</dbReference>
<dbReference type="HAMAP" id="MF_00351">
    <property type="entry name" value="RNA_methyltransf_FlpA"/>
    <property type="match status" value="1"/>
</dbReference>
<comment type="similarity">
    <text evidence="1 7">Belongs to the methyltransferase superfamily. Fibrillarin family.</text>
</comment>
<dbReference type="Gene3D" id="3.40.50.150">
    <property type="entry name" value="Vaccinia Virus protein VP39"/>
    <property type="match status" value="1"/>
</dbReference>
<dbReference type="GO" id="GO:1990259">
    <property type="term" value="F:histone H2AQ104 methyltransferase activity"/>
    <property type="evidence" value="ECO:0007669"/>
    <property type="project" value="TreeGrafter"/>
</dbReference>
<comment type="caution">
    <text evidence="8">The sequence shown here is derived from an EMBL/GenBank/DDBJ whole genome shotgun (WGS) entry which is preliminary data.</text>
</comment>
<reference evidence="8 9" key="1">
    <citation type="submission" date="2018-10" db="EMBL/GenBank/DDBJ databases">
        <title>Natrarchaeobius chitinivorans gen. nov., sp. nov., and Natrarchaeobius haloalkaliphilus sp. nov., alkaliphilic, chitin-utilizing haloarchaea from hypersaline alkaline lakes.</title>
        <authorList>
            <person name="Sorokin D.Y."/>
            <person name="Elcheninov A.G."/>
            <person name="Kostrikina N.A."/>
            <person name="Bale N.J."/>
            <person name="Sinninghe Damste J.S."/>
            <person name="Khijniak T.V."/>
            <person name="Kublanov I.V."/>
            <person name="Toshchakov S.V."/>
        </authorList>
    </citation>
    <scope>NUCLEOTIDE SEQUENCE [LARGE SCALE GENOMIC DNA]</scope>
    <source>
        <strain evidence="8 9">AArcht4T</strain>
    </source>
</reference>
<evidence type="ECO:0000256" key="7">
    <source>
        <dbReference type="HAMAP-Rule" id="MF_00351"/>
    </source>
</evidence>
<evidence type="ECO:0000256" key="1">
    <source>
        <dbReference type="ARBA" id="ARBA00010632"/>
    </source>
</evidence>
<organism evidence="8 9">
    <name type="scientific">Natrarchaeobius chitinivorans</name>
    <dbReference type="NCBI Taxonomy" id="1679083"/>
    <lineage>
        <taxon>Archaea</taxon>
        <taxon>Methanobacteriati</taxon>
        <taxon>Methanobacteriota</taxon>
        <taxon>Stenosarchaea group</taxon>
        <taxon>Halobacteria</taxon>
        <taxon>Halobacteriales</taxon>
        <taxon>Natrialbaceae</taxon>
        <taxon>Natrarchaeobius</taxon>
    </lineage>
</organism>
<evidence type="ECO:0000313" key="9">
    <source>
        <dbReference type="Proteomes" id="UP000282323"/>
    </source>
</evidence>
<keyword evidence="6 7" id="KW-0694">RNA-binding</keyword>
<dbReference type="InterPro" id="IPR000692">
    <property type="entry name" value="Fibrillarin"/>
</dbReference>
<feature type="binding site" evidence="7">
    <location>
        <begin position="100"/>
        <end position="101"/>
    </location>
    <ligand>
        <name>S-adenosyl-L-methionine</name>
        <dbReference type="ChEBI" id="CHEBI:59789"/>
    </ligand>
</feature>
<dbReference type="GO" id="GO:0000494">
    <property type="term" value="P:box C/D sno(s)RNA 3'-end processing"/>
    <property type="evidence" value="ECO:0007669"/>
    <property type="project" value="TreeGrafter"/>
</dbReference>
<evidence type="ECO:0000256" key="2">
    <source>
        <dbReference type="ARBA" id="ARBA00022552"/>
    </source>
</evidence>
<dbReference type="PANTHER" id="PTHR10335">
    <property type="entry name" value="RRNA 2-O-METHYLTRANSFERASE FIBRILLARIN"/>
    <property type="match status" value="1"/>
</dbReference>
<gene>
    <name evidence="7" type="primary">flpA</name>
    <name evidence="8" type="ORF">EA473_00335</name>
</gene>
<comment type="subunit">
    <text evidence="7">Interacts with nop5. Component of box C/D small ribonucleoprotein (sRNP) particles that contain rpl7ae, FlpA and nop5, plus a guide RNA.</text>
</comment>
<dbReference type="PRINTS" id="PR00052">
    <property type="entry name" value="FIBRILLARIN"/>
</dbReference>
<protein>
    <recommendedName>
        <fullName evidence="7">Fibrillarin-like rRNA/tRNA 2'-O-methyltransferase</fullName>
        <ecNumber evidence="7">2.1.1.-</ecNumber>
    </recommendedName>
</protein>
<dbReference type="EMBL" id="REGA01000001">
    <property type="protein sequence ID" value="RQG98075.1"/>
    <property type="molecule type" value="Genomic_DNA"/>
</dbReference>
<dbReference type="NCBIfam" id="NF003278">
    <property type="entry name" value="PRK04266.1-4"/>
    <property type="match status" value="1"/>
</dbReference>
<evidence type="ECO:0000256" key="4">
    <source>
        <dbReference type="ARBA" id="ARBA00022679"/>
    </source>
</evidence>
<evidence type="ECO:0000313" key="8">
    <source>
        <dbReference type="EMBL" id="RQG98075.1"/>
    </source>
</evidence>
<dbReference type="EC" id="2.1.1.-" evidence="7"/>
<dbReference type="GO" id="GO:0003723">
    <property type="term" value="F:RNA binding"/>
    <property type="evidence" value="ECO:0007669"/>
    <property type="project" value="UniProtKB-UniRule"/>
</dbReference>
<dbReference type="Pfam" id="PF01269">
    <property type="entry name" value="Fibrillarin"/>
    <property type="match status" value="1"/>
</dbReference>
<dbReference type="SMART" id="SM01206">
    <property type="entry name" value="Fibrillarin"/>
    <property type="match status" value="1"/>
</dbReference>
<keyword evidence="4 7" id="KW-0808">Transferase</keyword>
<dbReference type="AlphaFoldDB" id="A0A3N6PIH1"/>
<dbReference type="InterPro" id="IPR029063">
    <property type="entry name" value="SAM-dependent_MTases_sf"/>
</dbReference>
<keyword evidence="2 7" id="KW-0698">rRNA processing</keyword>
<dbReference type="PROSITE" id="PS00566">
    <property type="entry name" value="FIBRILLARIN"/>
    <property type="match status" value="1"/>
</dbReference>
<evidence type="ECO:0000256" key="3">
    <source>
        <dbReference type="ARBA" id="ARBA00022603"/>
    </source>
</evidence>
<dbReference type="GO" id="GO:0008033">
    <property type="term" value="P:tRNA processing"/>
    <property type="evidence" value="ECO:0007669"/>
    <property type="project" value="UniProtKB-UniRule"/>
</dbReference>
<dbReference type="PANTHER" id="PTHR10335:SF17">
    <property type="entry name" value="FIBRILLARIN"/>
    <property type="match status" value="1"/>
</dbReference>
<proteinExistence type="inferred from homology"/>
<feature type="binding site" evidence="7">
    <location>
        <begin position="146"/>
        <end position="149"/>
    </location>
    <ligand>
        <name>S-adenosyl-L-methionine</name>
        <dbReference type="ChEBI" id="CHEBI:59789"/>
    </ligand>
</feature>